<sequence>MPQMAQHQAAELWELCRDHAVAGAKLRALASSCQDASLRQTIERHAGAFQQAAQRLMSFLQEGSYGAHAGVYGQTAHPYGQGTAGTWQWQGAASWQSPYQAQWQAGPGAGATWQAQTAGYGTNPPIHGTNQFHPAGVQAQPLDIALASDCLRMCKTFAVQCIWGATECAEPARSYLYQLAGQHLQMAMDHYRWLEQHQVYASPRIDPQAAQEYVQKLGQLVQVGQAVAAQGLAPANRVAAPAGMAAATAAGQGGGYAGSSFAHPADHQAGYGQHPGSRVAGTHHAYATPSAYARV</sequence>
<evidence type="ECO:0000313" key="1">
    <source>
        <dbReference type="EMBL" id="WPD18745.1"/>
    </source>
</evidence>
<organism evidence="1 2">
    <name type="scientific">Thermaerobacter composti</name>
    <dbReference type="NCBI Taxonomy" id="554949"/>
    <lineage>
        <taxon>Bacteria</taxon>
        <taxon>Bacillati</taxon>
        <taxon>Bacillota</taxon>
        <taxon>Clostridia</taxon>
        <taxon>Eubacteriales</taxon>
        <taxon>Clostridiales Family XVII. Incertae Sedis</taxon>
        <taxon>Thermaerobacter</taxon>
    </lineage>
</organism>
<evidence type="ECO:0008006" key="3">
    <source>
        <dbReference type="Google" id="ProtNLM"/>
    </source>
</evidence>
<proteinExistence type="predicted"/>
<name>A0ABZ0QMN3_9FIRM</name>
<reference evidence="1 2" key="1">
    <citation type="submission" date="2023-08" db="EMBL/GenBank/DDBJ databases">
        <title>Genome sequence of Thermaerobacter compostii strain Ins1, a spore-forming filamentous bacterium isolated from a deep geothermal reservoir.</title>
        <authorList>
            <person name="Bregnard D."/>
            <person name="Gonzalez D."/>
            <person name="Junier P."/>
        </authorList>
    </citation>
    <scope>NUCLEOTIDE SEQUENCE [LARGE SCALE GENOMIC DNA]</scope>
    <source>
        <strain evidence="1 2">Ins1</strain>
    </source>
</reference>
<accession>A0ABZ0QMN3</accession>
<gene>
    <name evidence="1" type="ORF">Q5761_10320</name>
</gene>
<protein>
    <recommendedName>
        <fullName evidence="3">Spore coat protein</fullName>
    </recommendedName>
</protein>
<dbReference type="RefSeq" id="WP_135224287.1">
    <property type="nucleotide sequence ID" value="NZ_CP132508.1"/>
</dbReference>
<keyword evidence="2" id="KW-1185">Reference proteome</keyword>
<evidence type="ECO:0000313" key="2">
    <source>
        <dbReference type="Proteomes" id="UP001304683"/>
    </source>
</evidence>
<dbReference type="EMBL" id="CP132508">
    <property type="protein sequence ID" value="WPD18745.1"/>
    <property type="molecule type" value="Genomic_DNA"/>
</dbReference>
<dbReference type="Proteomes" id="UP001304683">
    <property type="component" value="Chromosome"/>
</dbReference>